<evidence type="ECO:0000259" key="2">
    <source>
        <dbReference type="SMART" id="SM01204"/>
    </source>
</evidence>
<dbReference type="PANTHER" id="PTHR40252">
    <property type="entry name" value="BLR0328 PROTEIN"/>
    <property type="match status" value="1"/>
</dbReference>
<dbReference type="Proteomes" id="UP001500840">
    <property type="component" value="Unassembled WGS sequence"/>
</dbReference>
<dbReference type="PANTHER" id="PTHR40252:SF2">
    <property type="entry name" value="BLR0328 PROTEIN"/>
    <property type="match status" value="1"/>
</dbReference>
<dbReference type="Pfam" id="PF08495">
    <property type="entry name" value="FIST"/>
    <property type="match status" value="1"/>
</dbReference>
<accession>A0ABP8MTN7</accession>
<proteinExistence type="predicted"/>
<name>A0ABP8MTN7_9BACT</name>
<evidence type="ECO:0000259" key="1">
    <source>
        <dbReference type="SMART" id="SM00897"/>
    </source>
</evidence>
<dbReference type="InterPro" id="IPR019494">
    <property type="entry name" value="FIST_C"/>
</dbReference>
<dbReference type="RefSeq" id="WP_345322864.1">
    <property type="nucleotide sequence ID" value="NZ_BAABGA010000035.1"/>
</dbReference>
<comment type="caution">
    <text evidence="3">The sequence shown here is derived from an EMBL/GenBank/DDBJ whole genome shotgun (WGS) entry which is preliminary data.</text>
</comment>
<dbReference type="SMART" id="SM01204">
    <property type="entry name" value="FIST_C"/>
    <property type="match status" value="1"/>
</dbReference>
<evidence type="ECO:0000313" key="3">
    <source>
        <dbReference type="EMBL" id="GAA4454684.1"/>
    </source>
</evidence>
<gene>
    <name evidence="3" type="ORF">GCM10023156_27510</name>
</gene>
<dbReference type="InterPro" id="IPR013702">
    <property type="entry name" value="FIST_domain_N"/>
</dbReference>
<dbReference type="Pfam" id="PF10442">
    <property type="entry name" value="FIST_C"/>
    <property type="match status" value="1"/>
</dbReference>
<feature type="domain" description="FIST" evidence="1">
    <location>
        <begin position="33"/>
        <end position="228"/>
    </location>
</feature>
<evidence type="ECO:0000313" key="4">
    <source>
        <dbReference type="Proteomes" id="UP001500840"/>
    </source>
</evidence>
<keyword evidence="4" id="KW-1185">Reference proteome</keyword>
<feature type="domain" description="FIST C-domain" evidence="2">
    <location>
        <begin position="229"/>
        <end position="368"/>
    </location>
</feature>
<sequence>MTQSAVARTQLTDATDAGIDLGKRLRESLGGREPDAVILFASPQYDYTRLLTALHQSCEPNVLVGCSSSGEFTSQGNSDGSACAVAICSDEIEFSANMAVGLRHDSEAVARQLAGSWQGEHRHHFRYRTALVLTDALAGHVEEFLNQLTIATGGGYRFVGGGAGDDARFEETHVFCGTEAATDAVVALEILSNKPIGIGVAHGWRDAGPLLRVTESRATDVVSLNSTTAADVFAEHAEATDQHFDRSAPLPYFLHNVLGVQTTDGYKLRVPLQIQNDDSIAFAAEVPRGSTARIMCTTAVDASAAASAACQSALDQIKGCEPAVALFFDCAATRLRLGKSFGLELQALQETLGTDFVGCNTYGQIARSEGQFSGFHNCTAVVCVFPV</sequence>
<dbReference type="SMART" id="SM00897">
    <property type="entry name" value="FIST"/>
    <property type="match status" value="1"/>
</dbReference>
<organism evidence="3 4">
    <name type="scientific">Novipirellula rosea</name>
    <dbReference type="NCBI Taxonomy" id="1031540"/>
    <lineage>
        <taxon>Bacteria</taxon>
        <taxon>Pseudomonadati</taxon>
        <taxon>Planctomycetota</taxon>
        <taxon>Planctomycetia</taxon>
        <taxon>Pirellulales</taxon>
        <taxon>Pirellulaceae</taxon>
        <taxon>Novipirellula</taxon>
    </lineage>
</organism>
<reference evidence="4" key="1">
    <citation type="journal article" date="2019" name="Int. J. Syst. Evol. Microbiol.">
        <title>The Global Catalogue of Microorganisms (GCM) 10K type strain sequencing project: providing services to taxonomists for standard genome sequencing and annotation.</title>
        <authorList>
            <consortium name="The Broad Institute Genomics Platform"/>
            <consortium name="The Broad Institute Genome Sequencing Center for Infectious Disease"/>
            <person name="Wu L."/>
            <person name="Ma J."/>
        </authorList>
    </citation>
    <scope>NUCLEOTIDE SEQUENCE [LARGE SCALE GENOMIC DNA]</scope>
    <source>
        <strain evidence="4">JCM 17759</strain>
    </source>
</reference>
<dbReference type="EMBL" id="BAABGA010000035">
    <property type="protein sequence ID" value="GAA4454684.1"/>
    <property type="molecule type" value="Genomic_DNA"/>
</dbReference>
<protein>
    <submittedName>
        <fullName evidence="3">FIST N-terminal domain-containing protein</fullName>
    </submittedName>
</protein>